<gene>
    <name evidence="1" type="ORF">METZ01_LOCUS13422</name>
</gene>
<dbReference type="AlphaFoldDB" id="A0A381P2X6"/>
<evidence type="ECO:0000313" key="1">
    <source>
        <dbReference type="EMBL" id="SUZ60568.1"/>
    </source>
</evidence>
<sequence>MIAPRSSHNNRERFAKNPDLHRLFGRSVITTGIANTISNTSYLNRT</sequence>
<proteinExistence type="predicted"/>
<dbReference type="EMBL" id="UINC01000752">
    <property type="protein sequence ID" value="SUZ60568.1"/>
    <property type="molecule type" value="Genomic_DNA"/>
</dbReference>
<accession>A0A381P2X6</accession>
<organism evidence="1">
    <name type="scientific">marine metagenome</name>
    <dbReference type="NCBI Taxonomy" id="408172"/>
    <lineage>
        <taxon>unclassified sequences</taxon>
        <taxon>metagenomes</taxon>
        <taxon>ecological metagenomes</taxon>
    </lineage>
</organism>
<name>A0A381P2X6_9ZZZZ</name>
<protein>
    <submittedName>
        <fullName evidence="1">Uncharacterized protein</fullName>
    </submittedName>
</protein>
<reference evidence="1" key="1">
    <citation type="submission" date="2018-05" db="EMBL/GenBank/DDBJ databases">
        <authorList>
            <person name="Lanie J.A."/>
            <person name="Ng W.-L."/>
            <person name="Kazmierczak K.M."/>
            <person name="Andrzejewski T.M."/>
            <person name="Davidsen T.M."/>
            <person name="Wayne K.J."/>
            <person name="Tettelin H."/>
            <person name="Glass J.I."/>
            <person name="Rusch D."/>
            <person name="Podicherti R."/>
            <person name="Tsui H.-C.T."/>
            <person name="Winkler M.E."/>
        </authorList>
    </citation>
    <scope>NUCLEOTIDE SEQUENCE</scope>
</reference>